<feature type="binding site" evidence="9">
    <location>
        <begin position="607"/>
        <end position="614"/>
    </location>
    <ligand>
        <name>ATP</name>
        <dbReference type="ChEBI" id="CHEBI:30616"/>
    </ligand>
</feature>
<keyword evidence="5 9" id="KW-0067">ATP-binding</keyword>
<evidence type="ECO:0000256" key="8">
    <source>
        <dbReference type="ARBA" id="ARBA00024647"/>
    </source>
</evidence>
<reference evidence="12 13" key="1">
    <citation type="submission" date="2019-03" db="EMBL/GenBank/DDBJ databases">
        <title>Genomic Encyclopedia of Archaeal and Bacterial Type Strains, Phase II (KMG-II): from individual species to whole genera.</title>
        <authorList>
            <person name="Goeker M."/>
        </authorList>
    </citation>
    <scope>NUCLEOTIDE SEQUENCE [LARGE SCALE GENOMIC DNA]</scope>
    <source>
        <strain evidence="12 13">DSM 22554</strain>
    </source>
</reference>
<dbReference type="SUPFAM" id="SSF48334">
    <property type="entry name" value="DNA repair protein MutS, domain III"/>
    <property type="match status" value="1"/>
</dbReference>
<dbReference type="Gene3D" id="1.10.1420.10">
    <property type="match status" value="2"/>
</dbReference>
<dbReference type="SUPFAM" id="SSF55271">
    <property type="entry name" value="DNA repair protein MutS, domain I"/>
    <property type="match status" value="1"/>
</dbReference>
<dbReference type="NCBIfam" id="NF003810">
    <property type="entry name" value="PRK05399.1"/>
    <property type="match status" value="1"/>
</dbReference>
<comment type="similarity">
    <text evidence="1 9 10">Belongs to the DNA mismatch repair MutS family.</text>
</comment>
<dbReference type="Gene3D" id="3.40.1170.10">
    <property type="entry name" value="DNA repair protein MutS, domain I"/>
    <property type="match status" value="1"/>
</dbReference>
<evidence type="ECO:0000256" key="6">
    <source>
        <dbReference type="ARBA" id="ARBA00023125"/>
    </source>
</evidence>
<dbReference type="Pfam" id="PF00488">
    <property type="entry name" value="MutS_V"/>
    <property type="match status" value="1"/>
</dbReference>
<dbReference type="SMART" id="SM00534">
    <property type="entry name" value="MUTSac"/>
    <property type="match status" value="1"/>
</dbReference>
<keyword evidence="7 9" id="KW-0234">DNA repair</keyword>
<dbReference type="Gene3D" id="3.30.420.110">
    <property type="entry name" value="MutS, connector domain"/>
    <property type="match status" value="1"/>
</dbReference>
<dbReference type="PROSITE" id="PS00486">
    <property type="entry name" value="DNA_MISMATCH_REPAIR_2"/>
    <property type="match status" value="1"/>
</dbReference>
<protein>
    <recommendedName>
        <fullName evidence="2 9">DNA mismatch repair protein MutS</fullName>
    </recommendedName>
</protein>
<dbReference type="Pfam" id="PF01624">
    <property type="entry name" value="MutS_I"/>
    <property type="match status" value="1"/>
</dbReference>
<dbReference type="InterPro" id="IPR007860">
    <property type="entry name" value="DNA_mmatch_repair_MutS_con_dom"/>
</dbReference>
<sequence>MQQYNRIKVKYPGTLLLFRVGDFYETFGEDAVKASDVLGIVLTKRGAGSTSEVALAGFPHHSLETYLPKLVRSGLRVAICDQLEDPKTTKTIVKRGVTQLVTPGVSYNDNIIQQKSNNYLASVYIEKNSVGCSFLDISTGEFLVAQGKIEYIDKLLQSYKPNEIILSKKNHKEFIENFGDRFYIYSLDEWPYTGDYAKELLLKHFEVSTLKGFGVERLGLAIVAAGVSLHYLNETEHHNLQHISTLSRVEEDHFMWLDRFTIRNLELIDSHNDNAITLLNVLDHTSSPMGARLLRKWIVMPLKDQKPINARLDVVEFLLNNPELQQDLLNEIKQIGDLERLISKIGLQRANPREVVQLKRSLHAIAEIKQIISHVDSKALQVIAEQLNGCKHLTEQIEAELQAEPPVLIAKGNVIANGVNEELDHLRKIAFGGKDFLLEIQKREALNTGIPSLKISFNNVFGYYLEVTNSHKDKVPETWQRKQTLVNAERYITAELKEYEEQILGAEEKIYVLESRIYAELLSSLLEYIKPVQLNAQLIAQLDVLLNFALIAKNNHYTRPEINIDTVIDIKGGRHPVIEKNLPLGTEYITNDVFLDSETQQIIIITGPNMAGKSALLRQTGLIVLMAQMGSFVPAKSAKLGLVDKIFTRVGASDNVSSGESTFMVEMSETASILNNISERSLILLDEIGRGTSTYDGISIAWAIAEYLHQYPAAKAKTLFATHYHELNELTNSFDRVKNYNISVKEVSNKVIFLRKLVPGGSEHSFGIHVAKMAGMPSAIIHRSNEILKRLEQERTGGENIKDSLKKVQKQAYQLQMFSIDDPVLVKIRDVLNNLDVNTLTPIEALMKLDEIQRVLKS</sequence>
<dbReference type="NCBIfam" id="TIGR01070">
    <property type="entry name" value="mutS1"/>
    <property type="match status" value="1"/>
</dbReference>
<dbReference type="GO" id="GO:0005524">
    <property type="term" value="F:ATP binding"/>
    <property type="evidence" value="ECO:0007669"/>
    <property type="project" value="UniProtKB-UniRule"/>
</dbReference>
<dbReference type="InterPro" id="IPR007861">
    <property type="entry name" value="DNA_mismatch_repair_MutS_clamp"/>
</dbReference>
<evidence type="ECO:0000313" key="12">
    <source>
        <dbReference type="EMBL" id="TCK85285.1"/>
    </source>
</evidence>
<dbReference type="PANTHER" id="PTHR11361">
    <property type="entry name" value="DNA MISMATCH REPAIR PROTEIN MUTS FAMILY MEMBER"/>
    <property type="match status" value="1"/>
</dbReference>
<dbReference type="InterPro" id="IPR017261">
    <property type="entry name" value="DNA_mismatch_repair_MutS/MSH"/>
</dbReference>
<evidence type="ECO:0000313" key="13">
    <source>
        <dbReference type="Proteomes" id="UP000294616"/>
    </source>
</evidence>
<dbReference type="FunFam" id="1.10.1420.10:FF:000001">
    <property type="entry name" value="DNA mismatch repair protein MutS"/>
    <property type="match status" value="1"/>
</dbReference>
<evidence type="ECO:0000256" key="5">
    <source>
        <dbReference type="ARBA" id="ARBA00022840"/>
    </source>
</evidence>
<dbReference type="SMART" id="SM00533">
    <property type="entry name" value="MUTSd"/>
    <property type="match status" value="1"/>
</dbReference>
<dbReference type="PANTHER" id="PTHR11361:SF34">
    <property type="entry name" value="DNA MISMATCH REPAIR PROTEIN MSH1, MITOCHONDRIAL"/>
    <property type="match status" value="1"/>
</dbReference>
<comment type="caution">
    <text evidence="12">The sequence shown here is derived from an EMBL/GenBank/DDBJ whole genome shotgun (WGS) entry which is preliminary data.</text>
</comment>
<dbReference type="AlphaFoldDB" id="A0A4R1M0Y6"/>
<dbReference type="InterPro" id="IPR036678">
    <property type="entry name" value="MutS_con_dom_sf"/>
</dbReference>
<dbReference type="Pfam" id="PF05188">
    <property type="entry name" value="MutS_II"/>
    <property type="match status" value="1"/>
</dbReference>
<dbReference type="Pfam" id="PF05192">
    <property type="entry name" value="MutS_III"/>
    <property type="match status" value="1"/>
</dbReference>
<gene>
    <name evidence="9" type="primary">mutS</name>
    <name evidence="12" type="ORF">C8N28_0588</name>
</gene>
<accession>A0A4R1M0Y6</accession>
<dbReference type="CDD" id="cd03284">
    <property type="entry name" value="ABC_MutS1"/>
    <property type="match status" value="1"/>
</dbReference>
<dbReference type="InterPro" id="IPR016151">
    <property type="entry name" value="DNA_mismatch_repair_MutS_N"/>
</dbReference>
<dbReference type="InterPro" id="IPR007695">
    <property type="entry name" value="DNA_mismatch_repair_MutS-lik_N"/>
</dbReference>
<evidence type="ECO:0000256" key="10">
    <source>
        <dbReference type="RuleBase" id="RU003756"/>
    </source>
</evidence>
<dbReference type="InterPro" id="IPR036187">
    <property type="entry name" value="DNA_mismatch_repair_MutS_sf"/>
</dbReference>
<dbReference type="GO" id="GO:0030983">
    <property type="term" value="F:mismatched DNA binding"/>
    <property type="evidence" value="ECO:0007669"/>
    <property type="project" value="InterPro"/>
</dbReference>
<keyword evidence="13" id="KW-1185">Reference proteome</keyword>
<dbReference type="PIRSF" id="PIRSF037677">
    <property type="entry name" value="DNA_mis_repair_Msh6"/>
    <property type="match status" value="1"/>
</dbReference>
<dbReference type="SUPFAM" id="SSF53150">
    <property type="entry name" value="DNA repair protein MutS, domain II"/>
    <property type="match status" value="1"/>
</dbReference>
<evidence type="ECO:0000259" key="11">
    <source>
        <dbReference type="PROSITE" id="PS00486"/>
    </source>
</evidence>
<evidence type="ECO:0000256" key="1">
    <source>
        <dbReference type="ARBA" id="ARBA00006271"/>
    </source>
</evidence>
<feature type="domain" description="DNA mismatch repair proteins mutS family" evidence="11">
    <location>
        <begin position="681"/>
        <end position="697"/>
    </location>
</feature>
<evidence type="ECO:0000256" key="9">
    <source>
        <dbReference type="HAMAP-Rule" id="MF_00096"/>
    </source>
</evidence>
<dbReference type="InterPro" id="IPR027417">
    <property type="entry name" value="P-loop_NTPase"/>
</dbReference>
<dbReference type="EMBL" id="SMGO01000001">
    <property type="protein sequence ID" value="TCK85285.1"/>
    <property type="molecule type" value="Genomic_DNA"/>
</dbReference>
<dbReference type="Gene3D" id="3.40.50.300">
    <property type="entry name" value="P-loop containing nucleotide triphosphate hydrolases"/>
    <property type="match status" value="1"/>
</dbReference>
<dbReference type="InterPro" id="IPR007696">
    <property type="entry name" value="DNA_mismatch_repair_MutS_core"/>
</dbReference>
<dbReference type="GO" id="GO:0140664">
    <property type="term" value="F:ATP-dependent DNA damage sensor activity"/>
    <property type="evidence" value="ECO:0007669"/>
    <property type="project" value="InterPro"/>
</dbReference>
<dbReference type="InterPro" id="IPR000432">
    <property type="entry name" value="DNA_mismatch_repair_MutS_C"/>
</dbReference>
<dbReference type="GO" id="GO:0005829">
    <property type="term" value="C:cytosol"/>
    <property type="evidence" value="ECO:0007669"/>
    <property type="project" value="TreeGrafter"/>
</dbReference>
<dbReference type="HAMAP" id="MF_00096">
    <property type="entry name" value="MutS"/>
    <property type="match status" value="1"/>
</dbReference>
<dbReference type="GO" id="GO:0006298">
    <property type="term" value="P:mismatch repair"/>
    <property type="evidence" value="ECO:0007669"/>
    <property type="project" value="UniProtKB-UniRule"/>
</dbReference>
<evidence type="ECO:0000256" key="4">
    <source>
        <dbReference type="ARBA" id="ARBA00022763"/>
    </source>
</evidence>
<dbReference type="Proteomes" id="UP000294616">
    <property type="component" value="Unassembled WGS sequence"/>
</dbReference>
<evidence type="ECO:0000256" key="7">
    <source>
        <dbReference type="ARBA" id="ARBA00023204"/>
    </source>
</evidence>
<dbReference type="FunFam" id="3.40.50.300:FF:000870">
    <property type="entry name" value="MutS protein homolog 4"/>
    <property type="match status" value="1"/>
</dbReference>
<evidence type="ECO:0000256" key="3">
    <source>
        <dbReference type="ARBA" id="ARBA00022741"/>
    </source>
</evidence>
<proteinExistence type="inferred from homology"/>
<keyword evidence="4 9" id="KW-0227">DNA damage</keyword>
<dbReference type="GO" id="GO:0003684">
    <property type="term" value="F:damaged DNA binding"/>
    <property type="evidence" value="ECO:0007669"/>
    <property type="project" value="UniProtKB-UniRule"/>
</dbReference>
<comment type="function">
    <text evidence="8 9">This protein is involved in the repair of mismatches in DNA. It is possible that it carries out the mismatch recognition step. This protein has a weak ATPase activity.</text>
</comment>
<name>A0A4R1M0Y6_9SPHI</name>
<keyword evidence="3 9" id="KW-0547">Nucleotide-binding</keyword>
<dbReference type="Pfam" id="PF05190">
    <property type="entry name" value="MutS_IV"/>
    <property type="match status" value="1"/>
</dbReference>
<dbReference type="InterPro" id="IPR005748">
    <property type="entry name" value="DNA_mismatch_repair_MutS"/>
</dbReference>
<dbReference type="SUPFAM" id="SSF52540">
    <property type="entry name" value="P-loop containing nucleoside triphosphate hydrolases"/>
    <property type="match status" value="1"/>
</dbReference>
<keyword evidence="6 9" id="KW-0238">DNA-binding</keyword>
<evidence type="ECO:0000256" key="2">
    <source>
        <dbReference type="ARBA" id="ARBA00021982"/>
    </source>
</evidence>
<organism evidence="12 13">
    <name type="scientific">Albibacterium bauzanense</name>
    <dbReference type="NCBI Taxonomy" id="653929"/>
    <lineage>
        <taxon>Bacteria</taxon>
        <taxon>Pseudomonadati</taxon>
        <taxon>Bacteroidota</taxon>
        <taxon>Sphingobacteriia</taxon>
        <taxon>Sphingobacteriales</taxon>
        <taxon>Sphingobacteriaceae</taxon>
        <taxon>Albibacterium</taxon>
    </lineage>
</organism>
<dbReference type="InterPro" id="IPR045076">
    <property type="entry name" value="MutS"/>
</dbReference>